<dbReference type="FunFam" id="1.10.1200.10:FF:000005">
    <property type="entry name" value="Nonribosomal peptide synthetase 1"/>
    <property type="match status" value="1"/>
</dbReference>
<dbReference type="Gene3D" id="3.30.559.10">
    <property type="entry name" value="Chloramphenicol acetyltransferase-like domain"/>
    <property type="match status" value="2"/>
</dbReference>
<dbReference type="InterPro" id="IPR000873">
    <property type="entry name" value="AMP-dep_synth/lig_dom"/>
</dbReference>
<dbReference type="GO" id="GO:0044550">
    <property type="term" value="P:secondary metabolite biosynthetic process"/>
    <property type="evidence" value="ECO:0007669"/>
    <property type="project" value="TreeGrafter"/>
</dbReference>
<dbReference type="GO" id="GO:0005737">
    <property type="term" value="C:cytoplasm"/>
    <property type="evidence" value="ECO:0007669"/>
    <property type="project" value="TreeGrafter"/>
</dbReference>
<dbReference type="CDD" id="cd19531">
    <property type="entry name" value="LCL_NRPS-like"/>
    <property type="match status" value="2"/>
</dbReference>
<dbReference type="Gene3D" id="3.30.559.30">
    <property type="entry name" value="Nonribosomal peptide synthetase, condensation domain"/>
    <property type="match status" value="2"/>
</dbReference>
<dbReference type="CDD" id="cd05930">
    <property type="entry name" value="A_NRPS"/>
    <property type="match status" value="3"/>
</dbReference>
<dbReference type="FunFam" id="3.30.300.30:FF:000010">
    <property type="entry name" value="Enterobactin synthetase component F"/>
    <property type="match status" value="1"/>
</dbReference>
<dbReference type="Gene3D" id="3.40.50.980">
    <property type="match status" value="6"/>
</dbReference>
<comment type="cofactor">
    <cofactor evidence="1">
        <name>pantetheine 4'-phosphate</name>
        <dbReference type="ChEBI" id="CHEBI:47942"/>
    </cofactor>
</comment>
<dbReference type="FunFam" id="3.30.300.30:FF:000015">
    <property type="entry name" value="Nonribosomal peptide synthase SidD"/>
    <property type="match status" value="2"/>
</dbReference>
<dbReference type="Gene3D" id="3.30.300.30">
    <property type="match status" value="3"/>
</dbReference>
<dbReference type="InterPro" id="IPR006162">
    <property type="entry name" value="Ppantetheine_attach_site"/>
</dbReference>
<dbReference type="InterPro" id="IPR020845">
    <property type="entry name" value="AMP-binding_CS"/>
</dbReference>
<dbReference type="InterPro" id="IPR045851">
    <property type="entry name" value="AMP-bd_C_sf"/>
</dbReference>
<dbReference type="FunFam" id="1.10.1200.10:FF:000016">
    <property type="entry name" value="Non-ribosomal peptide synthase"/>
    <property type="match status" value="2"/>
</dbReference>
<dbReference type="NCBIfam" id="NF003417">
    <property type="entry name" value="PRK04813.1"/>
    <property type="match status" value="3"/>
</dbReference>
<evidence type="ECO:0000313" key="6">
    <source>
        <dbReference type="EMBL" id="SHM32598.1"/>
    </source>
</evidence>
<dbReference type="SUPFAM" id="SSF56801">
    <property type="entry name" value="Acetyl-CoA synthetase-like"/>
    <property type="match status" value="3"/>
</dbReference>
<dbReference type="Gene3D" id="2.30.38.10">
    <property type="entry name" value="Luciferase, Domain 3"/>
    <property type="match status" value="3"/>
</dbReference>
<dbReference type="PANTHER" id="PTHR45527:SF1">
    <property type="entry name" value="FATTY ACID SYNTHASE"/>
    <property type="match status" value="1"/>
</dbReference>
<dbReference type="PROSITE" id="PS00012">
    <property type="entry name" value="PHOSPHOPANTETHEINE"/>
    <property type="match status" value="2"/>
</dbReference>
<evidence type="ECO:0000256" key="1">
    <source>
        <dbReference type="ARBA" id="ARBA00001957"/>
    </source>
</evidence>
<proteinExistence type="inferred from homology"/>
<dbReference type="GO" id="GO:0043041">
    <property type="term" value="P:amino acid activation for nonribosomal peptide biosynthetic process"/>
    <property type="evidence" value="ECO:0007669"/>
    <property type="project" value="TreeGrafter"/>
</dbReference>
<dbReference type="STRING" id="388280.SAMN04488057_10182"/>
<organism evidence="6 7">
    <name type="scientific">Cyclobacterium lianum</name>
    <dbReference type="NCBI Taxonomy" id="388280"/>
    <lineage>
        <taxon>Bacteria</taxon>
        <taxon>Pseudomonadati</taxon>
        <taxon>Bacteroidota</taxon>
        <taxon>Cytophagia</taxon>
        <taxon>Cytophagales</taxon>
        <taxon>Cyclobacteriaceae</taxon>
        <taxon>Cyclobacterium</taxon>
    </lineage>
</organism>
<accession>A0A1M7HW04</accession>
<evidence type="ECO:0000256" key="2">
    <source>
        <dbReference type="ARBA" id="ARBA00006432"/>
    </source>
</evidence>
<dbReference type="PROSITE" id="PS50075">
    <property type="entry name" value="CARRIER"/>
    <property type="match status" value="3"/>
</dbReference>
<dbReference type="Pfam" id="PF13193">
    <property type="entry name" value="AMP-binding_C"/>
    <property type="match status" value="1"/>
</dbReference>
<reference evidence="6 7" key="1">
    <citation type="submission" date="2016-11" db="EMBL/GenBank/DDBJ databases">
        <authorList>
            <person name="Jaros S."/>
            <person name="Januszkiewicz K."/>
            <person name="Wedrychowicz H."/>
        </authorList>
    </citation>
    <scope>NUCLEOTIDE SEQUENCE [LARGE SCALE GENOMIC DNA]</scope>
    <source>
        <strain evidence="6 7">CGMCC 1.6102</strain>
    </source>
</reference>
<evidence type="ECO:0000313" key="7">
    <source>
        <dbReference type="Proteomes" id="UP000184513"/>
    </source>
</evidence>
<dbReference type="NCBIfam" id="TIGR01733">
    <property type="entry name" value="AA-adenyl-dom"/>
    <property type="match status" value="3"/>
</dbReference>
<dbReference type="InterPro" id="IPR001242">
    <property type="entry name" value="Condensation_dom"/>
</dbReference>
<dbReference type="PROSITE" id="PS00455">
    <property type="entry name" value="AMP_BINDING"/>
    <property type="match status" value="2"/>
</dbReference>
<dbReference type="SMART" id="SM00823">
    <property type="entry name" value="PKS_PP"/>
    <property type="match status" value="3"/>
</dbReference>
<protein>
    <submittedName>
        <fullName evidence="6">Amino acid adenylation domain-containing protein</fullName>
    </submittedName>
</protein>
<name>A0A1M7HW04_9BACT</name>
<feature type="domain" description="Carrier" evidence="5">
    <location>
        <begin position="1601"/>
        <end position="1676"/>
    </location>
</feature>
<evidence type="ECO:0000256" key="4">
    <source>
        <dbReference type="ARBA" id="ARBA00022553"/>
    </source>
</evidence>
<dbReference type="SUPFAM" id="SSF47336">
    <property type="entry name" value="ACP-like"/>
    <property type="match status" value="3"/>
</dbReference>
<dbReference type="PANTHER" id="PTHR45527">
    <property type="entry name" value="NONRIBOSOMAL PEPTIDE SYNTHETASE"/>
    <property type="match status" value="1"/>
</dbReference>
<feature type="domain" description="Carrier" evidence="5">
    <location>
        <begin position="547"/>
        <end position="622"/>
    </location>
</feature>
<dbReference type="InterPro" id="IPR020806">
    <property type="entry name" value="PKS_PP-bd"/>
</dbReference>
<dbReference type="Pfam" id="PF00550">
    <property type="entry name" value="PP-binding"/>
    <property type="match status" value="3"/>
</dbReference>
<dbReference type="EMBL" id="FRCY01000001">
    <property type="protein sequence ID" value="SHM32598.1"/>
    <property type="molecule type" value="Genomic_DNA"/>
</dbReference>
<dbReference type="Pfam" id="PF00975">
    <property type="entry name" value="Thioesterase"/>
    <property type="match status" value="1"/>
</dbReference>
<dbReference type="InterPro" id="IPR009081">
    <property type="entry name" value="PP-bd_ACP"/>
</dbReference>
<dbReference type="OrthoDB" id="4317020at2"/>
<keyword evidence="3" id="KW-0596">Phosphopantetheine</keyword>
<dbReference type="Pfam" id="PF00501">
    <property type="entry name" value="AMP-binding"/>
    <property type="match status" value="3"/>
</dbReference>
<dbReference type="Pfam" id="PF00668">
    <property type="entry name" value="Condensation"/>
    <property type="match status" value="2"/>
</dbReference>
<dbReference type="RefSeq" id="WP_073090005.1">
    <property type="nucleotide sequence ID" value="NZ_FRCY01000001.1"/>
</dbReference>
<dbReference type="InterPro" id="IPR029058">
    <property type="entry name" value="AB_hydrolase_fold"/>
</dbReference>
<dbReference type="FunFam" id="3.40.50.980:FF:000001">
    <property type="entry name" value="Non-ribosomal peptide synthetase"/>
    <property type="match status" value="3"/>
</dbReference>
<evidence type="ECO:0000259" key="5">
    <source>
        <dbReference type="PROSITE" id="PS50075"/>
    </source>
</evidence>
<dbReference type="InterPro" id="IPR036736">
    <property type="entry name" value="ACP-like_sf"/>
</dbReference>
<keyword evidence="4" id="KW-0597">Phosphoprotein</keyword>
<dbReference type="GO" id="GO:0031177">
    <property type="term" value="F:phosphopantetheine binding"/>
    <property type="evidence" value="ECO:0007669"/>
    <property type="project" value="InterPro"/>
</dbReference>
<feature type="domain" description="Carrier" evidence="5">
    <location>
        <begin position="2659"/>
        <end position="2734"/>
    </location>
</feature>
<evidence type="ECO:0000256" key="3">
    <source>
        <dbReference type="ARBA" id="ARBA00022450"/>
    </source>
</evidence>
<dbReference type="Gene3D" id="1.10.1200.10">
    <property type="entry name" value="ACP-like"/>
    <property type="match status" value="3"/>
</dbReference>
<dbReference type="SMART" id="SM01294">
    <property type="entry name" value="PKS_PP_betabranch"/>
    <property type="match status" value="1"/>
</dbReference>
<dbReference type="GO" id="GO:0072330">
    <property type="term" value="P:monocarboxylic acid biosynthetic process"/>
    <property type="evidence" value="ECO:0007669"/>
    <property type="project" value="UniProtKB-ARBA"/>
</dbReference>
<dbReference type="Proteomes" id="UP000184513">
    <property type="component" value="Unassembled WGS sequence"/>
</dbReference>
<dbReference type="InterPro" id="IPR025110">
    <property type="entry name" value="AMP-bd_C"/>
</dbReference>
<keyword evidence="7" id="KW-1185">Reference proteome</keyword>
<dbReference type="SUPFAM" id="SSF52777">
    <property type="entry name" value="CoA-dependent acyltransferases"/>
    <property type="match status" value="4"/>
</dbReference>
<dbReference type="Gene3D" id="3.40.50.1820">
    <property type="entry name" value="alpha/beta hydrolase"/>
    <property type="match status" value="1"/>
</dbReference>
<dbReference type="InterPro" id="IPR010071">
    <property type="entry name" value="AA_adenyl_dom"/>
</dbReference>
<dbReference type="SUPFAM" id="SSF53474">
    <property type="entry name" value="alpha/beta-Hydrolases"/>
    <property type="match status" value="1"/>
</dbReference>
<gene>
    <name evidence="6" type="ORF">SAMN04488057_10182</name>
</gene>
<sequence>MKLPFNNQQEKPLERDTFQRESTIALKTSDLPVSTVSFPEDKTIVDILEEKAKICPEDIAAVYEDKHINFQELNERANQLANFLIKKGTSTETLVPFCMEKSIDMFVALFGILKSGAAYVPIDPKHPQERIQYIVNDTAAGLLFVSKGLPKKLSLSGKVEVWDFSSLPLDSLSKSNPLRKSGPENLVYTIYTSGSTGFPKGVMVHHRGLMDHCYGLIAAARLQECRSYLITSPMAFDVSHSSTHIGIIQGAAVHLLSDDTLLDSEKLSNYLTEEKIDCLKIVPSLWLSHTESGLIPLPSKKLLFAGEIFPVSIHSLLRKSHFAGDVFNHYGPTEASISKTIHQVDLTRHYEQIPIGRAFSNSFVLILNQDFERVKPGEIGEIFIGGEGVARGYLNLPKATANSFIPDFYSGRKGGFLYRTGDLAKSTEDGTIFYLGRIDDQVKINGNRIEPGEIEKCIYQSGKIKQIAVMAKKNHQQKTFLVAYFVPKDEFDREQQKIQLKGKLPPYMIPQYWVELRKMPLNSNGKIDRKALPDPDWRVSSTNIRQPPTNETEKQLHSIWQKILGLKNIGVRDNFFDLGGDSLQAIRSIAAIKHTYAKRLKVRDFFDFPTIAGLSQLIDESEDNSRYRLTKQQAEFIPLSHNQEALYFLHSTGGSRQFHLPILFTIDGELNVSSLRAALKEIVIRHAPLHTVFKTCEEGLEQQLIDPGSWTLQEISSEQTEEEILNDWPFESMVERPFDLAGDYMVRAGLFHIQPQKYLFGIVAHHIAWDGWSTLLFKKELSLLYDHFNLGVPISTEVSELGYSDFSIYQRDQFHGKLLDQSLKYWRAKLGGVVPSQLRTDFPRILDDPLTGGSHKFIIDKEITDKLKALGKKHGATLFMVLLAGFNALLKRHSSQEDICVGIPVAGRDIEGLDQLIGYFVNTLPVRTLVDGTSGFDVLLQAVKANTLEAFDHAHVPFSEIVKLSEDFRSVSRHPVFQVLFVMQNNESADLKFTGLKTRMVEIPGKTSSFELTLEIEERQGQLHAGFEYQTELFSHSTIETMAVHLVELLRSVVLQPTETIDNINLLSIAERNFILKGRGEFAPSIDVSKQTVLNLIDQMVKRHPDREAVCFNETGLSYAELDNLSNKVANYLFIQGIGRGSFVPICLDNSPHMIIGILGIIKSGAAYIPIDPTFPKERIQFIIEDISASWIITDQENEAFFQAHFEKLSILTLTDKLEEINRESPEKPEILHDPDDIVYLIYTSGTTGKPKGVMITHRGLLLSTNSRNSYYPESASTLLIPSFSFDSSVAVIFGALTSGSKLILAKPSQLKDPKALKELLILTESILCVPSFYHFLLTENIIPSQQIKRVIVAGEKMDVSLLALHFEKNESAKLFNEYGPTEATVWATVTQLKTKKDFITIGKPIPHLRVYITDSNGKLCPVGIPGELCIAGESLAKGYLNRPDLTKSSFISDPFISEGKGMMYKTGDKARLLHDGNLEFMGRLDNQVKLRGYRIELEEIETLTNGLDFVSRAVVTLSGEASESQKLVGHILTNSDFNFLSDEQKVHKLIVHLSNNLPAYMVPSQWKFEARLPFTANGKIDRKKLSEMETALPVRRISSQVDDAVENKLKLIWTGLLKRDDISVEDDFFKIGGHSLLALRLINAIREHFNYEIKFAEIFQHPTIHQLASLIKGDSTDNFSTKSIQRSSGMKEFPVSFSQESLWLVDQLEGSRHYHIPLVLELTGALDVSALETTLMTIFNRHQVLRSVYQYNGDKVQQVVRDLGNWQLDVKDISTESWKMQQLRDDIQETINRPFDLETDLMFRARLIRQSQGIHILVMTFHHIAFDGWSVGILMKEIESFYQQQKNQDKIDTEPLPIQYGDYALWQRKHFQGNAFENKIDYWKTKLRGVQALNLTKSVSTATLKDVGGKTHSFIIPKETSEKLVTLASNTGTTLYMLMMSTFKTLLYQLTKNTDLCIGTVVADRQYQYTDKLIGYFINTLPIRSQLNPGSTFSEFLSEVKNNCLEAFDNQDVPFEKIVAAVKPERTVGTNPLFQAMFLLQDNYDDREWKIGDLKVKEFGSTSSNAKFDLTFFVSEIQSGLRGLMEFKTSAFTSSEIDSIIGNYLHLLEIICDNPSVTFDQLSNKKARDISSHSELISSGFDEEFIPVQELIEKAVLNFGDKEAIKARNKSFSYQQLNETSNQLADLLTQKGVERNDIVGVVMDRSIEMITAIIAVLKAGAAYLPVDTDFPPERIGYMLKDAAKVHITHKKHAGRFNTSSEEVLWEEFWQHRSHFSKENPSSDNDPKDPAYIIYTSGSTGKPKGVILSHGNLYNFLKTVSHRPGITSANKFLAVSSASFDIALLELILPFVHGAQVVVLDQIERKDPGVILDYLKQHKANIMFATPTHWKMLLESGWTSPVDDLQIISGGEALSQELAGKLLRLCDSLWNIYGPTETTVFSTIKKIEKNQPLVTIGREVLNTRIYILDEKQQHVPQGSVGEIYIAGKGVAKGYLNQPELTGQKFSIDPFQNDAEGYMYKTGDRAKLLPNGEIQILGRIDNQIKLRGHRIELEEIEQAIKMLAGVKDSVVLYRTTSRGDKGLVAYLLLNADTGTSPENDKLFKRERVKSWKKDLSTNLPGYMLPFDFVIVDRFPHTASGKVDRLKLPGPEALDQEAIYLPETPEEKKLAEIWKRTLGLSNIDINDNFFDLGGHSLVAVKVMTLIEKDLGTRLPLSILFKYPTIMQLAAFLEKKSTLNTEWDSLVSIQPKGKKAPMFLVHGAGLNVMPFQQLAGYFDLEQPIYGLQSKGLDGSNIEYESIEKIASSYLDEITKNHSSGEIVLGGYSLGGIIAYEMAKQLRASAISVKHLILFDTFATFSDSDYLPKDKLFTKLHLEYHKRSHELKLLVKHPGILKAIKVKSLNRKLHNTLISLGVKTKNAESPVIQRISKIKDMLVAACQAYNPGFYEGEITLIRAKIQTKYFFDQQYLGWKGRSESMRIIDIEGIHTELFTAPNDRKLAAIIKEIID</sequence>
<dbReference type="InterPro" id="IPR001031">
    <property type="entry name" value="Thioesterase"/>
</dbReference>
<comment type="similarity">
    <text evidence="2">Belongs to the ATP-dependent AMP-binding enzyme family.</text>
</comment>
<dbReference type="InterPro" id="IPR023213">
    <property type="entry name" value="CAT-like_dom_sf"/>
</dbReference>
<dbReference type="GO" id="GO:0003824">
    <property type="term" value="F:catalytic activity"/>
    <property type="evidence" value="ECO:0007669"/>
    <property type="project" value="InterPro"/>
</dbReference>